<feature type="region of interest" description="Disordered" evidence="1">
    <location>
        <begin position="64"/>
        <end position="85"/>
    </location>
</feature>
<feature type="compositionally biased region" description="Low complexity" evidence="1">
    <location>
        <begin position="283"/>
        <end position="292"/>
    </location>
</feature>
<gene>
    <name evidence="2" type="ORF">COHA_009986</name>
</gene>
<organism evidence="2 3">
    <name type="scientific">Chlorella ohadii</name>
    <dbReference type="NCBI Taxonomy" id="2649997"/>
    <lineage>
        <taxon>Eukaryota</taxon>
        <taxon>Viridiplantae</taxon>
        <taxon>Chlorophyta</taxon>
        <taxon>core chlorophytes</taxon>
        <taxon>Trebouxiophyceae</taxon>
        <taxon>Chlorellales</taxon>
        <taxon>Chlorellaceae</taxon>
        <taxon>Chlorella clade</taxon>
        <taxon>Chlorella</taxon>
    </lineage>
</organism>
<dbReference type="GO" id="GO:0000967">
    <property type="term" value="P:rRNA 5'-end processing"/>
    <property type="evidence" value="ECO:0007669"/>
    <property type="project" value="TreeGrafter"/>
</dbReference>
<dbReference type="Gene3D" id="3.30.420.140">
    <property type="entry name" value="YqgF/RNase H-like domain"/>
    <property type="match status" value="1"/>
</dbReference>
<dbReference type="Proteomes" id="UP001205105">
    <property type="component" value="Unassembled WGS sequence"/>
</dbReference>
<dbReference type="SUPFAM" id="SSF53098">
    <property type="entry name" value="Ribonuclease H-like"/>
    <property type="match status" value="2"/>
</dbReference>
<dbReference type="EMBL" id="JADXDR010000202">
    <property type="protein sequence ID" value="KAI7836156.1"/>
    <property type="molecule type" value="Genomic_DNA"/>
</dbReference>
<feature type="compositionally biased region" description="Low complexity" evidence="1">
    <location>
        <begin position="300"/>
        <end position="319"/>
    </location>
</feature>
<feature type="region of interest" description="Disordered" evidence="1">
    <location>
        <begin position="267"/>
        <end position="319"/>
    </location>
</feature>
<dbReference type="InterPro" id="IPR012337">
    <property type="entry name" value="RNaseH-like_sf"/>
</dbReference>
<dbReference type="InterPro" id="IPR005227">
    <property type="entry name" value="YqgF"/>
</dbReference>
<dbReference type="PANTHER" id="PTHR33317:SF4">
    <property type="entry name" value="POLYNUCLEOTIDYL TRANSFERASE, RIBONUCLEASE H-LIKE SUPERFAMILY PROTEIN"/>
    <property type="match status" value="1"/>
</dbReference>
<proteinExistence type="inferred from homology"/>
<keyword evidence="3" id="KW-1185">Reference proteome</keyword>
<dbReference type="CDD" id="cd16964">
    <property type="entry name" value="YqgF"/>
    <property type="match status" value="1"/>
</dbReference>
<protein>
    <recommendedName>
        <fullName evidence="4">YqgF/RNase H-like domain-containing protein</fullName>
    </recommendedName>
</protein>
<dbReference type="HAMAP" id="MF_00651">
    <property type="entry name" value="Nuclease_YqgF"/>
    <property type="match status" value="1"/>
</dbReference>
<reference evidence="2" key="1">
    <citation type="submission" date="2020-11" db="EMBL/GenBank/DDBJ databases">
        <title>Chlorella ohadii genome sequencing and assembly.</title>
        <authorList>
            <person name="Murik O."/>
            <person name="Treves H."/>
            <person name="Kedem I."/>
            <person name="Shotland Y."/>
            <person name="Kaplan A."/>
        </authorList>
    </citation>
    <scope>NUCLEOTIDE SEQUENCE</scope>
    <source>
        <strain evidence="2">1</strain>
    </source>
</reference>
<evidence type="ECO:0000313" key="2">
    <source>
        <dbReference type="EMBL" id="KAI7836156.1"/>
    </source>
</evidence>
<accession>A0AAD5DG68</accession>
<evidence type="ECO:0008006" key="4">
    <source>
        <dbReference type="Google" id="ProtNLM"/>
    </source>
</evidence>
<name>A0AAD5DG68_9CHLO</name>
<dbReference type="InterPro" id="IPR037027">
    <property type="entry name" value="YqgF/RNaseH-like_dom_sf"/>
</dbReference>
<sequence length="319" mass="33883">MLAAAIVPQTLLAVGPSRVQRPVGLREFAPACIPSCAAHTQLQRSDGRMRPPAAQRRLAAAAAWSESDSDDGWQPGASPPPASSQAQQVQRALGLDYGRRVVGLAVSTLGFAPRPLDGLPGCTVHEQMVLAASVLEIARREGCDAVVVGLPVTQRGDLRQRDTDSQQGRRCRNFAENLAAAAAAPASSGSSSSGSGSSGGSLFKSSSGSSRIRVFLADERGSTMQARQELAASGRRKAVVSKVKDSVAAAVILKSFFEDPGAALLVKTGRTRRQPGSRPPPRQQEQQQQQQEQQREQEGQEQGPQQGQQHQEQEQQQAL</sequence>
<dbReference type="PANTHER" id="PTHR33317">
    <property type="entry name" value="POLYNUCLEOTIDYL TRANSFERASE, RIBONUCLEASE H-LIKE SUPERFAMILY PROTEIN"/>
    <property type="match status" value="1"/>
</dbReference>
<dbReference type="AlphaFoldDB" id="A0AAD5DG68"/>
<evidence type="ECO:0000313" key="3">
    <source>
        <dbReference type="Proteomes" id="UP001205105"/>
    </source>
</evidence>
<dbReference type="Pfam" id="PF03652">
    <property type="entry name" value="RuvX"/>
    <property type="match status" value="2"/>
</dbReference>
<comment type="caution">
    <text evidence="2">The sequence shown here is derived from an EMBL/GenBank/DDBJ whole genome shotgun (WGS) entry which is preliminary data.</text>
</comment>
<feature type="region of interest" description="Disordered" evidence="1">
    <location>
        <begin position="183"/>
        <end position="206"/>
    </location>
</feature>
<evidence type="ECO:0000256" key="1">
    <source>
        <dbReference type="SAM" id="MobiDB-lite"/>
    </source>
</evidence>